<dbReference type="AlphaFoldDB" id="A0A8K1FNS8"/>
<keyword evidence="1" id="KW-1133">Transmembrane helix</keyword>
<gene>
    <name evidence="2" type="ORF">Poli38472_009100</name>
</gene>
<keyword evidence="3" id="KW-1185">Reference proteome</keyword>
<dbReference type="Proteomes" id="UP000794436">
    <property type="component" value="Unassembled WGS sequence"/>
</dbReference>
<reference evidence="2" key="1">
    <citation type="submission" date="2019-03" db="EMBL/GenBank/DDBJ databases">
        <title>Long read genome sequence of the mycoparasitic Pythium oligandrum ATCC 38472 isolated from sugarbeet rhizosphere.</title>
        <authorList>
            <person name="Gaulin E."/>
        </authorList>
    </citation>
    <scope>NUCLEOTIDE SEQUENCE</scope>
    <source>
        <strain evidence="2">ATCC 38472_TT</strain>
    </source>
</reference>
<dbReference type="OrthoDB" id="62228at2759"/>
<comment type="caution">
    <text evidence="2">The sequence shown here is derived from an EMBL/GenBank/DDBJ whole genome shotgun (WGS) entry which is preliminary data.</text>
</comment>
<evidence type="ECO:0000313" key="3">
    <source>
        <dbReference type="Proteomes" id="UP000794436"/>
    </source>
</evidence>
<accession>A0A8K1FNS8</accession>
<proteinExistence type="predicted"/>
<organism evidence="2 3">
    <name type="scientific">Pythium oligandrum</name>
    <name type="common">Mycoparasitic fungus</name>
    <dbReference type="NCBI Taxonomy" id="41045"/>
    <lineage>
        <taxon>Eukaryota</taxon>
        <taxon>Sar</taxon>
        <taxon>Stramenopiles</taxon>
        <taxon>Oomycota</taxon>
        <taxon>Peronosporomycetes</taxon>
        <taxon>Pythiales</taxon>
        <taxon>Pythiaceae</taxon>
        <taxon>Pythium</taxon>
    </lineage>
</organism>
<keyword evidence="1" id="KW-0472">Membrane</keyword>
<protein>
    <submittedName>
        <fullName evidence="2">Uncharacterized protein</fullName>
    </submittedName>
</protein>
<feature type="transmembrane region" description="Helical" evidence="1">
    <location>
        <begin position="289"/>
        <end position="317"/>
    </location>
</feature>
<keyword evidence="1" id="KW-0812">Transmembrane</keyword>
<dbReference type="EMBL" id="SPLM01000038">
    <property type="protein sequence ID" value="TMW64933.1"/>
    <property type="molecule type" value="Genomic_DNA"/>
</dbReference>
<evidence type="ECO:0000256" key="1">
    <source>
        <dbReference type="SAM" id="Phobius"/>
    </source>
</evidence>
<evidence type="ECO:0000313" key="2">
    <source>
        <dbReference type="EMBL" id="TMW64933.1"/>
    </source>
</evidence>
<feature type="transmembrane region" description="Helical" evidence="1">
    <location>
        <begin position="342"/>
        <end position="367"/>
    </location>
</feature>
<feature type="transmembrane region" description="Helical" evidence="1">
    <location>
        <begin position="379"/>
        <end position="400"/>
    </location>
</feature>
<sequence>MAAGRDPTLGPYSILGDNDFPYEDRCVVCVRRGRTYKPMRVRDAVSPRYAVEVPDQVSTGYRAISRDSIVLSEDATAHWTNACSMLAVTITNLAKSCTLLGYDVLTDRLNVAREDDTVWQIADSLLVLIIPVSDNALFGRFVIPSSNGSACILRLEGAYVTPTMAEAWIWGIDRHIVEQSMREWLGAHKGSWRHGWLHNSDTGSIWYEDMFNSKQNSLGFLSSRFEGWTGTEMDCTTRPSVCKHLATDCRWGDTLHTSEQLEYLQLILAGDGTGEGLFQLNFIKTLKIWNVYTLALLVSNASVMIILSHWLIAICALHRNYRHQHEAVPTVSIGVLSNNKGFVLLPLVLLPRLRVALAAFFTVGCAFEGEQLTLSEAWFVIYPGIAQVLLFTFSAFNLAVKVCRRRMSDALFGPMLIFFCSLHLLKQPLANSTWLGYDGRIPTVISSSEYETLTLLDFFTTDVALRMNASQRQEATCRIEIAQQIKLNRCWRFDRG</sequence>
<name>A0A8K1FNS8_PYTOL</name>